<organism evidence="1 2">
    <name type="scientific">Dovyalis caffra</name>
    <dbReference type="NCBI Taxonomy" id="77055"/>
    <lineage>
        <taxon>Eukaryota</taxon>
        <taxon>Viridiplantae</taxon>
        <taxon>Streptophyta</taxon>
        <taxon>Embryophyta</taxon>
        <taxon>Tracheophyta</taxon>
        <taxon>Spermatophyta</taxon>
        <taxon>Magnoliopsida</taxon>
        <taxon>eudicotyledons</taxon>
        <taxon>Gunneridae</taxon>
        <taxon>Pentapetalae</taxon>
        <taxon>rosids</taxon>
        <taxon>fabids</taxon>
        <taxon>Malpighiales</taxon>
        <taxon>Salicaceae</taxon>
        <taxon>Flacourtieae</taxon>
        <taxon>Dovyalis</taxon>
    </lineage>
</organism>
<sequence>MEGQSYPYTPTDLKLLGYVPNFLTQSTINFTKTRLAHYPIEVWKEYSKGDSRYTAKDAWNELLLKE</sequence>
<evidence type="ECO:0000313" key="1">
    <source>
        <dbReference type="EMBL" id="CAK7324879.1"/>
    </source>
</evidence>
<reference evidence="1 2" key="1">
    <citation type="submission" date="2024-01" db="EMBL/GenBank/DDBJ databases">
        <authorList>
            <person name="Waweru B."/>
        </authorList>
    </citation>
    <scope>NUCLEOTIDE SEQUENCE [LARGE SCALE GENOMIC DNA]</scope>
</reference>
<gene>
    <name evidence="1" type="ORF">DCAF_LOCUS2545</name>
</gene>
<dbReference type="EMBL" id="CAWUPB010000793">
    <property type="protein sequence ID" value="CAK7324879.1"/>
    <property type="molecule type" value="Genomic_DNA"/>
</dbReference>
<keyword evidence="2" id="KW-1185">Reference proteome</keyword>
<name>A0AAV1QXM2_9ROSI</name>
<comment type="caution">
    <text evidence="1">The sequence shown here is derived from an EMBL/GenBank/DDBJ whole genome shotgun (WGS) entry which is preliminary data.</text>
</comment>
<evidence type="ECO:0000313" key="2">
    <source>
        <dbReference type="Proteomes" id="UP001314170"/>
    </source>
</evidence>
<accession>A0AAV1QXM2</accession>
<protein>
    <submittedName>
        <fullName evidence="1">Uncharacterized protein</fullName>
    </submittedName>
</protein>
<dbReference type="AlphaFoldDB" id="A0AAV1QXM2"/>
<proteinExistence type="predicted"/>
<dbReference type="Proteomes" id="UP001314170">
    <property type="component" value="Unassembled WGS sequence"/>
</dbReference>